<reference evidence="1" key="2">
    <citation type="submission" date="2018-05" db="EMBL/GenBank/DDBJ databases">
        <title>OpunRS2 (Oryza punctata Reference Sequence Version 2).</title>
        <authorList>
            <person name="Zhang J."/>
            <person name="Kudrna D."/>
            <person name="Lee S."/>
            <person name="Talag J."/>
            <person name="Welchert J."/>
            <person name="Wing R.A."/>
        </authorList>
    </citation>
    <scope>NUCLEOTIDE SEQUENCE [LARGE SCALE GENOMIC DNA]</scope>
</reference>
<dbReference type="Gramene" id="OPUNC01G30380.1">
    <property type="protein sequence ID" value="OPUNC01G30380.1"/>
    <property type="gene ID" value="OPUNC01G30380"/>
</dbReference>
<dbReference type="eggNOG" id="ENOG502R3CH">
    <property type="taxonomic scope" value="Eukaryota"/>
</dbReference>
<keyword evidence="2" id="KW-1185">Reference proteome</keyword>
<evidence type="ECO:0000313" key="1">
    <source>
        <dbReference type="EnsemblPlants" id="OPUNC01G30380.1"/>
    </source>
</evidence>
<sequence>MDLVSGKPRRYAPHLLRLIEYKRPELFAEVDGSSPLGKRRKSAAFSRQCQWADEKEAALIDTECGDARTQAAEAEAEKSSQSIGDLEEMPVFGEGKQFNSVDILGYKSSIVGLGEWIHGTNEGNAELGSQKSSPSEIEVLGCEMEGNAAACLTAKDQSSDDSSFLGLLRTMDEQDDSSSLQNVISGAMPQPGPNQQSIIEIEDEEDDDDDNVGVGPVPPIIQNGRSGLNNYFVQQRATEGLQNDRTLPSFLACTQQIKACMDDNFLDKMKALMDARAANQRMINMITQKDYMIAATKRDILEDLGARHIMISQFEHDMELMRLTIQQYRKLFKNTSAAYQEYRNRMSRGEGDGSFLEVIGITDEMGRLVRMQQVHIYQRFGLEGEELDKELVSMTKDAEREGEGDRCSSAVASIICHDATVLEGKQTYSDPDIVLTLQIDELAQPDQRNDKKGMIVNGISGICNVEEPWILDGTVDYGQQLCA</sequence>
<name>A0A0E0JNV0_ORYPU</name>
<evidence type="ECO:0000313" key="2">
    <source>
        <dbReference type="Proteomes" id="UP000026962"/>
    </source>
</evidence>
<dbReference type="EnsemblPlants" id="OPUNC01G30380.1">
    <property type="protein sequence ID" value="OPUNC01G30380.1"/>
    <property type="gene ID" value="OPUNC01G30380"/>
</dbReference>
<dbReference type="OMA" id="TIQQYRK"/>
<reference evidence="1" key="1">
    <citation type="submission" date="2015-04" db="UniProtKB">
        <authorList>
            <consortium name="EnsemblPlants"/>
        </authorList>
    </citation>
    <scope>IDENTIFICATION</scope>
</reference>
<dbReference type="AlphaFoldDB" id="A0A0E0JNV0"/>
<dbReference type="PANTHER" id="PTHR35120">
    <property type="entry name" value="HISTONE ACETYLTRANSFERASE KAT6B-LIKE"/>
    <property type="match status" value="1"/>
</dbReference>
<accession>A0A0E0JNV0</accession>
<dbReference type="HOGENOM" id="CLU_035866_0_0_1"/>
<proteinExistence type="predicted"/>
<organism evidence="1">
    <name type="scientific">Oryza punctata</name>
    <name type="common">Red rice</name>
    <dbReference type="NCBI Taxonomy" id="4537"/>
    <lineage>
        <taxon>Eukaryota</taxon>
        <taxon>Viridiplantae</taxon>
        <taxon>Streptophyta</taxon>
        <taxon>Embryophyta</taxon>
        <taxon>Tracheophyta</taxon>
        <taxon>Spermatophyta</taxon>
        <taxon>Magnoliopsida</taxon>
        <taxon>Liliopsida</taxon>
        <taxon>Poales</taxon>
        <taxon>Poaceae</taxon>
        <taxon>BOP clade</taxon>
        <taxon>Oryzoideae</taxon>
        <taxon>Oryzeae</taxon>
        <taxon>Oryzinae</taxon>
        <taxon>Oryza</taxon>
    </lineage>
</organism>
<protein>
    <submittedName>
        <fullName evidence="1">Uncharacterized protein</fullName>
    </submittedName>
</protein>
<dbReference type="Proteomes" id="UP000026962">
    <property type="component" value="Chromosome 1"/>
</dbReference>
<dbReference type="PANTHER" id="PTHR35120:SF1">
    <property type="entry name" value="OS01G0756000 PROTEIN"/>
    <property type="match status" value="1"/>
</dbReference>